<dbReference type="STRING" id="209880.SAMN02910343_00027"/>
<feature type="domain" description="Ribosomal protein eL8/eL30/eS12/Gadd45" evidence="1">
    <location>
        <begin position="4"/>
        <end position="82"/>
    </location>
</feature>
<keyword evidence="2" id="KW-0687">Ribonucleoprotein</keyword>
<sequence>MIGLCMKAGKVLSGNEQVEKGIRKGKGYLLILAADSSEQTKKDYVLAAERHHLPYRIFGTKEMLGQALGKGVRTAVLITDRGFARAMLTKLE</sequence>
<dbReference type="InterPro" id="IPR029064">
    <property type="entry name" value="Ribosomal_eL30-like_sf"/>
</dbReference>
<gene>
    <name evidence="2" type="ORF">SAMN02910343_00027</name>
</gene>
<organism evidence="2 3">
    <name type="scientific">Allisonella histaminiformans</name>
    <dbReference type="NCBI Taxonomy" id="209880"/>
    <lineage>
        <taxon>Bacteria</taxon>
        <taxon>Bacillati</taxon>
        <taxon>Bacillota</taxon>
        <taxon>Negativicutes</taxon>
        <taxon>Veillonellales</taxon>
        <taxon>Veillonellaceae</taxon>
        <taxon>Allisonella</taxon>
    </lineage>
</organism>
<protein>
    <submittedName>
        <fullName evidence="2">Ribosomal protein L7Ae</fullName>
    </submittedName>
</protein>
<dbReference type="AlphaFoldDB" id="A0A1G5UUU2"/>
<reference evidence="2 3" key="1">
    <citation type="submission" date="2016-10" db="EMBL/GenBank/DDBJ databases">
        <authorList>
            <person name="de Groot N.N."/>
        </authorList>
    </citation>
    <scope>NUCLEOTIDE SEQUENCE [LARGE SCALE GENOMIC DNA]</scope>
    <source>
        <strain evidence="2 3">DSM 15230</strain>
    </source>
</reference>
<dbReference type="Gene3D" id="3.30.1330.30">
    <property type="match status" value="1"/>
</dbReference>
<dbReference type="EMBL" id="FMXA01000003">
    <property type="protein sequence ID" value="SDA37098.1"/>
    <property type="molecule type" value="Genomic_DNA"/>
</dbReference>
<keyword evidence="3" id="KW-1185">Reference proteome</keyword>
<keyword evidence="2" id="KW-0689">Ribosomal protein</keyword>
<dbReference type="Proteomes" id="UP000199689">
    <property type="component" value="Unassembled WGS sequence"/>
</dbReference>
<evidence type="ECO:0000313" key="3">
    <source>
        <dbReference type="Proteomes" id="UP000199689"/>
    </source>
</evidence>
<dbReference type="SUPFAM" id="SSF55315">
    <property type="entry name" value="L30e-like"/>
    <property type="match status" value="1"/>
</dbReference>
<dbReference type="Pfam" id="PF01248">
    <property type="entry name" value="Ribosomal_L7Ae"/>
    <property type="match status" value="1"/>
</dbReference>
<accession>A0A1G5UUU2</accession>
<proteinExistence type="predicted"/>
<evidence type="ECO:0000259" key="1">
    <source>
        <dbReference type="Pfam" id="PF01248"/>
    </source>
</evidence>
<dbReference type="GO" id="GO:0005840">
    <property type="term" value="C:ribosome"/>
    <property type="evidence" value="ECO:0007669"/>
    <property type="project" value="UniProtKB-KW"/>
</dbReference>
<evidence type="ECO:0000313" key="2">
    <source>
        <dbReference type="EMBL" id="SDA37098.1"/>
    </source>
</evidence>
<name>A0A1G5UUU2_9FIRM</name>
<dbReference type="InterPro" id="IPR004038">
    <property type="entry name" value="Ribosomal_eL8/eL30/eS12/Gad45"/>
</dbReference>